<sequence length="23" mass="2886">MCVFLLLYYPFIYYSYFFSYSVG</sequence>
<keyword evidence="1" id="KW-0472">Membrane</keyword>
<evidence type="ECO:0000313" key="2">
    <source>
        <dbReference type="EMBL" id="AFO71523.1"/>
    </source>
</evidence>
<organism evidence="2 3">
    <name type="scientific">Caulobacter phage phiCbK</name>
    <dbReference type="NCBI Taxonomy" id="2927985"/>
    <lineage>
        <taxon>Viruses</taxon>
        <taxon>Duplodnaviria</taxon>
        <taxon>Heunggongvirae</taxon>
        <taxon>Uroviricota</taxon>
        <taxon>Caudoviricetes</taxon>
        <taxon>Jeanschmidtviridae</taxon>
        <taxon>Shapirovirus</taxon>
        <taxon>Shapirovirus cbk</taxon>
    </lineage>
</organism>
<dbReference type="Proteomes" id="UP000003766">
    <property type="component" value="Segment"/>
</dbReference>
<keyword evidence="1" id="KW-1133">Transmembrane helix</keyword>
<evidence type="ECO:0000313" key="3">
    <source>
        <dbReference type="Proteomes" id="UP000003766"/>
    </source>
</evidence>
<protein>
    <submittedName>
        <fullName evidence="2">Uncharacterized protein</fullName>
    </submittedName>
</protein>
<name>J3U9A6_9CAUD</name>
<dbReference type="EMBL" id="JX163858">
    <property type="protein sequence ID" value="AFO71523.1"/>
    <property type="molecule type" value="Genomic_DNA"/>
</dbReference>
<evidence type="ECO:0000256" key="1">
    <source>
        <dbReference type="SAM" id="Phobius"/>
    </source>
</evidence>
<keyword evidence="1" id="KW-0812">Transmembrane</keyword>
<proteinExistence type="predicted"/>
<feature type="transmembrane region" description="Helical" evidence="1">
    <location>
        <begin position="6"/>
        <end position="22"/>
    </location>
</feature>
<accession>J3U9A6</accession>
<gene>
    <name evidence="2" type="ORF">phiCbK_316</name>
</gene>
<reference evidence="2 3" key="1">
    <citation type="journal article" date="2012" name="J. Virol.">
        <title>Complete Genome Sequence of Caulobacter crescentus Bacteriophage {varphi}CbK.</title>
        <authorList>
            <person name="Panis G."/>
            <person name="Lambert C."/>
            <person name="Viollier P.H."/>
        </authorList>
    </citation>
    <scope>NUCLEOTIDE SEQUENCE [LARGE SCALE GENOMIC DNA]</scope>
</reference>